<dbReference type="RefSeq" id="WP_207655180.1">
    <property type="nucleotide sequence ID" value="NZ_PGET01000001.1"/>
</dbReference>
<dbReference type="Pfam" id="PF00903">
    <property type="entry name" value="Glyoxalase"/>
    <property type="match status" value="1"/>
</dbReference>
<name>A0A2M8Z4S4_9FIRM</name>
<dbReference type="InterPro" id="IPR004360">
    <property type="entry name" value="Glyas_Fos-R_dOase_dom"/>
</dbReference>
<dbReference type="Proteomes" id="UP000231092">
    <property type="component" value="Unassembled WGS sequence"/>
</dbReference>
<dbReference type="Gene3D" id="3.10.180.10">
    <property type="entry name" value="2,3-Dihydroxybiphenyl 1,2-Dioxygenase, domain 1"/>
    <property type="match status" value="1"/>
</dbReference>
<comment type="caution">
    <text evidence="2">The sequence shown here is derived from an EMBL/GenBank/DDBJ whole genome shotgun (WGS) entry which is preliminary data.</text>
</comment>
<feature type="domain" description="Glyoxalase/fosfomycin resistance/dioxygenase" evidence="1">
    <location>
        <begin position="7"/>
        <end position="115"/>
    </location>
</feature>
<sequence length="143" mass="16101">MKIGHGLYVKNSVEAVELYKEVFGLELGYHVKNPDGTYFHSELYKNGEEILSVVEAENNDIKDQRVQLGATFGDETEVKKAYALLSEGGIIKTPIGPLPWSPCAAEVIDKFGVWWYITAPQHHPPEDYDANAPWDSSMYKKPE</sequence>
<gene>
    <name evidence="2" type="ORF">H171_1946</name>
</gene>
<dbReference type="AlphaFoldDB" id="A0A2M8Z4S4"/>
<evidence type="ECO:0000313" key="2">
    <source>
        <dbReference type="EMBL" id="PJJ28442.1"/>
    </source>
</evidence>
<evidence type="ECO:0000259" key="1">
    <source>
        <dbReference type="Pfam" id="PF00903"/>
    </source>
</evidence>
<organism evidence="2 3">
    <name type="scientific">[Clostridium] celerecrescens 18A</name>
    <dbReference type="NCBI Taxonomy" id="1286362"/>
    <lineage>
        <taxon>Bacteria</taxon>
        <taxon>Bacillati</taxon>
        <taxon>Bacillota</taxon>
        <taxon>Clostridia</taxon>
        <taxon>Lachnospirales</taxon>
        <taxon>Lachnospiraceae</taxon>
        <taxon>Lacrimispora</taxon>
    </lineage>
</organism>
<reference evidence="2 3" key="1">
    <citation type="submission" date="2017-11" db="EMBL/GenBank/DDBJ databases">
        <title>Understudied soil microbes with underappreciated capabilities: Untangling the Clostridium saccharolyticum group.</title>
        <authorList>
            <person name="Leschine S."/>
        </authorList>
    </citation>
    <scope>NUCLEOTIDE SEQUENCE [LARGE SCALE GENOMIC DNA]</scope>
    <source>
        <strain evidence="2 3">18A</strain>
    </source>
</reference>
<dbReference type="EMBL" id="PGET01000001">
    <property type="protein sequence ID" value="PJJ28442.1"/>
    <property type="molecule type" value="Genomic_DNA"/>
</dbReference>
<evidence type="ECO:0000313" key="3">
    <source>
        <dbReference type="Proteomes" id="UP000231092"/>
    </source>
</evidence>
<proteinExistence type="predicted"/>
<dbReference type="InterPro" id="IPR029068">
    <property type="entry name" value="Glyas_Bleomycin-R_OHBP_Dase"/>
</dbReference>
<dbReference type="SUPFAM" id="SSF54593">
    <property type="entry name" value="Glyoxalase/Bleomycin resistance protein/Dihydroxybiphenyl dioxygenase"/>
    <property type="match status" value="1"/>
</dbReference>
<accession>A0A2M8Z4S4</accession>
<protein>
    <submittedName>
        <fullName evidence="2">PhnB protein</fullName>
    </submittedName>
</protein>